<dbReference type="EMBL" id="CP099464">
    <property type="protein sequence ID" value="UUO14813.1"/>
    <property type="molecule type" value="Genomic_DNA"/>
</dbReference>
<reference evidence="1" key="1">
    <citation type="submission" date="2022-06" db="EMBL/GenBank/DDBJ databases">
        <title>Nostosin G and Spiroidesin B from the Cyanobacterium Dolichospermum sp. NIES-1697.</title>
        <authorList>
            <person name="Phan C.-S."/>
            <person name="Mehjabin J.J."/>
            <person name="Anas A.R.J."/>
            <person name="Hayasaka M."/>
            <person name="Onoki R."/>
            <person name="Wang J."/>
            <person name="Umezawa T."/>
            <person name="Washio K."/>
            <person name="Morikawa M."/>
            <person name="Okino T."/>
        </authorList>
    </citation>
    <scope>NUCLEOTIDE SEQUENCE</scope>
    <source>
        <strain evidence="1">NIES-1697</strain>
    </source>
</reference>
<evidence type="ECO:0000313" key="2">
    <source>
        <dbReference type="Proteomes" id="UP001057561"/>
    </source>
</evidence>
<proteinExistence type="predicted"/>
<dbReference type="RefSeq" id="WP_257120962.1">
    <property type="nucleotide sequence ID" value="NZ_CP099464.1"/>
</dbReference>
<gene>
    <name evidence="1" type="ORF">NG743_22785</name>
</gene>
<dbReference type="Proteomes" id="UP001057561">
    <property type="component" value="Chromosome"/>
</dbReference>
<keyword evidence="2" id="KW-1185">Reference proteome</keyword>
<evidence type="ECO:0000313" key="1">
    <source>
        <dbReference type="EMBL" id="UUO14813.1"/>
    </source>
</evidence>
<sequence length="50" mass="5926">MTTKPSSRKLIEEFYDFPKRPSITDTITTTDHIMKREVDAGLTKREIRRD</sequence>
<accession>A0ABY5LS63</accession>
<name>A0ABY5LS63_9CYAN</name>
<organism evidence="1 2">
    <name type="scientific">Dolichospermum heterosporum TAC447</name>
    <dbReference type="NCBI Taxonomy" id="747523"/>
    <lineage>
        <taxon>Bacteria</taxon>
        <taxon>Bacillati</taxon>
        <taxon>Cyanobacteriota</taxon>
        <taxon>Cyanophyceae</taxon>
        <taxon>Nostocales</taxon>
        <taxon>Aphanizomenonaceae</taxon>
        <taxon>Dolichospermum</taxon>
        <taxon>Dolichospermum heterosporum</taxon>
    </lineage>
</organism>
<protein>
    <submittedName>
        <fullName evidence="1">Uncharacterized protein</fullName>
    </submittedName>
</protein>